<feature type="chain" id="PRO_5011791581" description="Cysteine rich repeat-containing protein" evidence="1">
    <location>
        <begin position="35"/>
        <end position="103"/>
    </location>
</feature>
<evidence type="ECO:0000313" key="3">
    <source>
        <dbReference type="Proteomes" id="UP000199423"/>
    </source>
</evidence>
<keyword evidence="1" id="KW-0732">Signal</keyword>
<evidence type="ECO:0000313" key="2">
    <source>
        <dbReference type="EMBL" id="SFV38488.1"/>
    </source>
</evidence>
<reference evidence="3" key="1">
    <citation type="submission" date="2016-10" db="EMBL/GenBank/DDBJ databases">
        <authorList>
            <person name="Varghese N."/>
            <person name="Submissions S."/>
        </authorList>
    </citation>
    <scope>NUCLEOTIDE SEQUENCE [LARGE SCALE GENOMIC DNA]</scope>
    <source>
        <strain evidence="3">DSM 1565</strain>
    </source>
</reference>
<protein>
    <recommendedName>
        <fullName evidence="4">Cysteine rich repeat-containing protein</fullName>
    </recommendedName>
</protein>
<evidence type="ECO:0000256" key="1">
    <source>
        <dbReference type="SAM" id="SignalP"/>
    </source>
</evidence>
<organism evidence="2 3">
    <name type="scientific">Hyphomicrobium facile</name>
    <dbReference type="NCBI Taxonomy" id="51670"/>
    <lineage>
        <taxon>Bacteria</taxon>
        <taxon>Pseudomonadati</taxon>
        <taxon>Pseudomonadota</taxon>
        <taxon>Alphaproteobacteria</taxon>
        <taxon>Hyphomicrobiales</taxon>
        <taxon>Hyphomicrobiaceae</taxon>
        <taxon>Hyphomicrobium</taxon>
    </lineage>
</organism>
<dbReference type="AlphaFoldDB" id="A0A1I7NV65"/>
<dbReference type="RefSeq" id="WP_092869236.1">
    <property type="nucleotide sequence ID" value="NZ_FPCH01000004.1"/>
</dbReference>
<dbReference type="Proteomes" id="UP000199423">
    <property type="component" value="Unassembled WGS sequence"/>
</dbReference>
<evidence type="ECO:0008006" key="4">
    <source>
        <dbReference type="Google" id="ProtNLM"/>
    </source>
</evidence>
<dbReference type="OrthoDB" id="8450529at2"/>
<dbReference type="STRING" id="51670.SAMN04488557_3694"/>
<sequence length="103" mass="10549">MTTFVVIHRNAFRAVLAPALALAGVTLMAGTASAVSLRVQMACASDYYAHCSAYSPNSPQVRSCMRAVGVGLSKGCVDALVAAGEVSVAEVSRRRGGSMTAAK</sequence>
<gene>
    <name evidence="2" type="ORF">SAMN04488557_3694</name>
</gene>
<dbReference type="EMBL" id="FPCH01000004">
    <property type="protein sequence ID" value="SFV38488.1"/>
    <property type="molecule type" value="Genomic_DNA"/>
</dbReference>
<proteinExistence type="predicted"/>
<accession>A0A1I7NV65</accession>
<name>A0A1I7NV65_9HYPH</name>
<feature type="signal peptide" evidence="1">
    <location>
        <begin position="1"/>
        <end position="34"/>
    </location>
</feature>
<keyword evidence="3" id="KW-1185">Reference proteome</keyword>